<feature type="transmembrane region" description="Helical" evidence="6">
    <location>
        <begin position="172"/>
        <end position="190"/>
    </location>
</feature>
<gene>
    <name evidence="8" type="ORF">ACFOUW_25905</name>
</gene>
<feature type="domain" description="EamA" evidence="7">
    <location>
        <begin position="144"/>
        <end position="280"/>
    </location>
</feature>
<evidence type="ECO:0000256" key="2">
    <source>
        <dbReference type="ARBA" id="ARBA00007362"/>
    </source>
</evidence>
<dbReference type="RefSeq" id="WP_205115182.1">
    <property type="nucleotide sequence ID" value="NZ_JAFBCM010000001.1"/>
</dbReference>
<dbReference type="SUPFAM" id="SSF103481">
    <property type="entry name" value="Multidrug resistance efflux transporter EmrE"/>
    <property type="match status" value="2"/>
</dbReference>
<evidence type="ECO:0000259" key="7">
    <source>
        <dbReference type="Pfam" id="PF00892"/>
    </source>
</evidence>
<feature type="transmembrane region" description="Helical" evidence="6">
    <location>
        <begin position="236"/>
        <end position="257"/>
    </location>
</feature>
<proteinExistence type="inferred from homology"/>
<dbReference type="EMBL" id="JBHRZH010000023">
    <property type="protein sequence ID" value="MFC3764297.1"/>
    <property type="molecule type" value="Genomic_DNA"/>
</dbReference>
<dbReference type="InterPro" id="IPR050638">
    <property type="entry name" value="AA-Vitamin_Transporters"/>
</dbReference>
<organism evidence="8 9">
    <name type="scientific">Tenggerimyces flavus</name>
    <dbReference type="NCBI Taxonomy" id="1708749"/>
    <lineage>
        <taxon>Bacteria</taxon>
        <taxon>Bacillati</taxon>
        <taxon>Actinomycetota</taxon>
        <taxon>Actinomycetes</taxon>
        <taxon>Propionibacteriales</taxon>
        <taxon>Nocardioidaceae</taxon>
        <taxon>Tenggerimyces</taxon>
    </lineage>
</organism>
<feature type="transmembrane region" description="Helical" evidence="6">
    <location>
        <begin position="33"/>
        <end position="53"/>
    </location>
</feature>
<feature type="domain" description="EamA" evidence="7">
    <location>
        <begin position="6"/>
        <end position="131"/>
    </location>
</feature>
<dbReference type="InterPro" id="IPR037185">
    <property type="entry name" value="EmrE-like"/>
</dbReference>
<feature type="transmembrane region" description="Helical" evidence="6">
    <location>
        <begin position="210"/>
        <end position="229"/>
    </location>
</feature>
<feature type="transmembrane region" description="Helical" evidence="6">
    <location>
        <begin position="86"/>
        <end position="108"/>
    </location>
</feature>
<name>A0ABV7YGZ6_9ACTN</name>
<feature type="transmembrane region" description="Helical" evidence="6">
    <location>
        <begin position="7"/>
        <end position="27"/>
    </location>
</feature>
<dbReference type="PANTHER" id="PTHR32322">
    <property type="entry name" value="INNER MEMBRANE TRANSPORTER"/>
    <property type="match status" value="1"/>
</dbReference>
<dbReference type="PANTHER" id="PTHR32322:SF9">
    <property type="entry name" value="AMINO-ACID METABOLITE EFFLUX PUMP-RELATED"/>
    <property type="match status" value="1"/>
</dbReference>
<feature type="transmembrane region" description="Helical" evidence="6">
    <location>
        <begin position="60"/>
        <end position="80"/>
    </location>
</feature>
<keyword evidence="4 6" id="KW-1133">Transmembrane helix</keyword>
<accession>A0ABV7YGZ6</accession>
<comment type="caution">
    <text evidence="8">The sequence shown here is derived from an EMBL/GenBank/DDBJ whole genome shotgun (WGS) entry which is preliminary data.</text>
</comment>
<feature type="transmembrane region" description="Helical" evidence="6">
    <location>
        <begin position="263"/>
        <end position="281"/>
    </location>
</feature>
<comment type="subcellular location">
    <subcellularLocation>
        <location evidence="1">Membrane</location>
        <topology evidence="1">Multi-pass membrane protein</topology>
    </subcellularLocation>
</comment>
<feature type="transmembrane region" description="Helical" evidence="6">
    <location>
        <begin position="140"/>
        <end position="160"/>
    </location>
</feature>
<dbReference type="Gene3D" id="1.10.3730.20">
    <property type="match status" value="1"/>
</dbReference>
<evidence type="ECO:0000256" key="4">
    <source>
        <dbReference type="ARBA" id="ARBA00022989"/>
    </source>
</evidence>
<sequence>MRPRHVLLALIVAAIWGFNFVVIDVGVNEFPPLLFAALRFAVVAIPAVFFVGMPKVQWRWILLISVGVCAGQFGLLFTAIHAGMPAGLASLVLQAQAIFTLVLGSIFLGERIQLRQVLGLAIAFGGIALVGFDLGQGSPLVAFALCIGAAAAWAVGNVGIRKARATNILNMWVWVSLLAPVPLLALSLVFEGPRADLEALRNLSLPGIASLAYIAYISTLVGYGIWGVLMRRYNAGVVAAYALLVPIFGLSSAAVFLDERITPTRIVAGVLIVGGVALTSLRLRRKKAEPVTEPQRDSYATPG</sequence>
<comment type="similarity">
    <text evidence="2">Belongs to the EamA transporter family.</text>
</comment>
<keyword evidence="3 6" id="KW-0812">Transmembrane</keyword>
<feature type="transmembrane region" description="Helical" evidence="6">
    <location>
        <begin position="117"/>
        <end position="134"/>
    </location>
</feature>
<evidence type="ECO:0000256" key="5">
    <source>
        <dbReference type="ARBA" id="ARBA00023136"/>
    </source>
</evidence>
<evidence type="ECO:0000256" key="6">
    <source>
        <dbReference type="SAM" id="Phobius"/>
    </source>
</evidence>
<dbReference type="Pfam" id="PF00892">
    <property type="entry name" value="EamA"/>
    <property type="match status" value="2"/>
</dbReference>
<protein>
    <submittedName>
        <fullName evidence="8">EamA family transporter</fullName>
    </submittedName>
</protein>
<evidence type="ECO:0000256" key="1">
    <source>
        <dbReference type="ARBA" id="ARBA00004141"/>
    </source>
</evidence>
<dbReference type="InterPro" id="IPR000620">
    <property type="entry name" value="EamA_dom"/>
</dbReference>
<evidence type="ECO:0000313" key="9">
    <source>
        <dbReference type="Proteomes" id="UP001595699"/>
    </source>
</evidence>
<keyword evidence="5 6" id="KW-0472">Membrane</keyword>
<evidence type="ECO:0000256" key="3">
    <source>
        <dbReference type="ARBA" id="ARBA00022692"/>
    </source>
</evidence>
<evidence type="ECO:0000313" key="8">
    <source>
        <dbReference type="EMBL" id="MFC3764297.1"/>
    </source>
</evidence>
<reference evidence="9" key="1">
    <citation type="journal article" date="2019" name="Int. J. Syst. Evol. Microbiol.">
        <title>The Global Catalogue of Microorganisms (GCM) 10K type strain sequencing project: providing services to taxonomists for standard genome sequencing and annotation.</title>
        <authorList>
            <consortium name="The Broad Institute Genomics Platform"/>
            <consortium name="The Broad Institute Genome Sequencing Center for Infectious Disease"/>
            <person name="Wu L."/>
            <person name="Ma J."/>
        </authorList>
    </citation>
    <scope>NUCLEOTIDE SEQUENCE [LARGE SCALE GENOMIC DNA]</scope>
    <source>
        <strain evidence="9">CGMCC 4.7241</strain>
    </source>
</reference>
<dbReference type="Proteomes" id="UP001595699">
    <property type="component" value="Unassembled WGS sequence"/>
</dbReference>
<keyword evidence="9" id="KW-1185">Reference proteome</keyword>